<accession>A0ACA9Q639</accession>
<dbReference type="Proteomes" id="UP000789702">
    <property type="component" value="Unassembled WGS sequence"/>
</dbReference>
<name>A0ACA9Q639_9GLOM</name>
<keyword evidence="2" id="KW-1185">Reference proteome</keyword>
<organism evidence="1 2">
    <name type="scientific">Dentiscutata heterogama</name>
    <dbReference type="NCBI Taxonomy" id="1316150"/>
    <lineage>
        <taxon>Eukaryota</taxon>
        <taxon>Fungi</taxon>
        <taxon>Fungi incertae sedis</taxon>
        <taxon>Mucoromycota</taxon>
        <taxon>Glomeromycotina</taxon>
        <taxon>Glomeromycetes</taxon>
        <taxon>Diversisporales</taxon>
        <taxon>Gigasporaceae</taxon>
        <taxon>Dentiscutata</taxon>
    </lineage>
</organism>
<proteinExistence type="predicted"/>
<dbReference type="EMBL" id="CAJVPU010038372">
    <property type="protein sequence ID" value="CAG8734714.1"/>
    <property type="molecule type" value="Genomic_DNA"/>
</dbReference>
<feature type="non-terminal residue" evidence="1">
    <location>
        <position position="89"/>
    </location>
</feature>
<evidence type="ECO:0000313" key="1">
    <source>
        <dbReference type="EMBL" id="CAG8734714.1"/>
    </source>
</evidence>
<comment type="caution">
    <text evidence="1">The sequence shown here is derived from an EMBL/GenBank/DDBJ whole genome shotgun (WGS) entry which is preliminary data.</text>
</comment>
<evidence type="ECO:0000313" key="2">
    <source>
        <dbReference type="Proteomes" id="UP000789702"/>
    </source>
</evidence>
<sequence>MKNFPTPTNLQQLHEFRGLASYYHWFIKDFSKIAALLNFLLKKNTRYSWTSAQKAAFINLKERLITTPILAYSDFDELFLLFTDASGMA</sequence>
<protein>
    <submittedName>
        <fullName evidence="1">16426_t:CDS:1</fullName>
    </submittedName>
</protein>
<gene>
    <name evidence="1" type="ORF">DHETER_LOCUS13663</name>
</gene>
<reference evidence="1" key="1">
    <citation type="submission" date="2021-06" db="EMBL/GenBank/DDBJ databases">
        <authorList>
            <person name="Kallberg Y."/>
            <person name="Tangrot J."/>
            <person name="Rosling A."/>
        </authorList>
    </citation>
    <scope>NUCLEOTIDE SEQUENCE</scope>
    <source>
        <strain evidence="1">IL203A</strain>
    </source>
</reference>